<dbReference type="PaxDb" id="39947-A0A0P0XDA0"/>
<dbReference type="EMBL" id="AP014964">
    <property type="protein sequence ID" value="BAT04454.1"/>
    <property type="molecule type" value="Genomic_DNA"/>
</dbReference>
<gene>
    <name evidence="2" type="ordered locus">Os08g0235266</name>
    <name evidence="2" type="ORF">OSNPB_080235266</name>
</gene>
<dbReference type="InParanoid" id="A0A0P0XDA0"/>
<proteinExistence type="predicted"/>
<dbReference type="Proteomes" id="UP000059680">
    <property type="component" value="Chromosome 8"/>
</dbReference>
<reference evidence="2 3" key="2">
    <citation type="journal article" date="2013" name="Plant Cell Physiol.">
        <title>Rice Annotation Project Database (RAP-DB): an integrative and interactive database for rice genomics.</title>
        <authorList>
            <person name="Sakai H."/>
            <person name="Lee S.S."/>
            <person name="Tanaka T."/>
            <person name="Numa H."/>
            <person name="Kim J."/>
            <person name="Kawahara Y."/>
            <person name="Wakimoto H."/>
            <person name="Yang C.C."/>
            <person name="Iwamoto M."/>
            <person name="Abe T."/>
            <person name="Yamada Y."/>
            <person name="Muto A."/>
            <person name="Inokuchi H."/>
            <person name="Ikemura T."/>
            <person name="Matsumoto T."/>
            <person name="Sasaki T."/>
            <person name="Itoh T."/>
        </authorList>
    </citation>
    <scope>NUCLEOTIDE SEQUENCE [LARGE SCALE GENOMIC DNA]</scope>
    <source>
        <strain evidence="3">cv. Nipponbare</strain>
    </source>
</reference>
<feature type="region of interest" description="Disordered" evidence="1">
    <location>
        <begin position="1"/>
        <end position="21"/>
    </location>
</feature>
<sequence length="118" mass="13301">MAWSAAPRQHSDAGSEADEEHVRKYAVPVRMIFNRRWRRPVEATTSVGDAGRHRPISRVSVGHPCPARAHHDRCRQQGSDDTHRELVDDILTTSGYRQLAPWRPGNGLLRRAADDDGD</sequence>
<organism evidence="2 3">
    <name type="scientific">Oryza sativa subsp. japonica</name>
    <name type="common">Rice</name>
    <dbReference type="NCBI Taxonomy" id="39947"/>
    <lineage>
        <taxon>Eukaryota</taxon>
        <taxon>Viridiplantae</taxon>
        <taxon>Streptophyta</taxon>
        <taxon>Embryophyta</taxon>
        <taxon>Tracheophyta</taxon>
        <taxon>Spermatophyta</taxon>
        <taxon>Magnoliopsida</taxon>
        <taxon>Liliopsida</taxon>
        <taxon>Poales</taxon>
        <taxon>Poaceae</taxon>
        <taxon>BOP clade</taxon>
        <taxon>Oryzoideae</taxon>
        <taxon>Oryzeae</taxon>
        <taxon>Oryzinae</taxon>
        <taxon>Oryza</taxon>
        <taxon>Oryza sativa</taxon>
    </lineage>
</organism>
<accession>A0A0P0XDA0</accession>
<keyword evidence="3" id="KW-1185">Reference proteome</keyword>
<feature type="region of interest" description="Disordered" evidence="1">
    <location>
        <begin position="43"/>
        <end position="81"/>
    </location>
</feature>
<dbReference type="AlphaFoldDB" id="A0A0P0XDA0"/>
<evidence type="ECO:0000313" key="2">
    <source>
        <dbReference type="EMBL" id="BAT04454.1"/>
    </source>
</evidence>
<reference evidence="3" key="1">
    <citation type="journal article" date="2005" name="Nature">
        <title>The map-based sequence of the rice genome.</title>
        <authorList>
            <consortium name="International rice genome sequencing project (IRGSP)"/>
            <person name="Matsumoto T."/>
            <person name="Wu J."/>
            <person name="Kanamori H."/>
            <person name="Katayose Y."/>
            <person name="Fujisawa M."/>
            <person name="Namiki N."/>
            <person name="Mizuno H."/>
            <person name="Yamamoto K."/>
            <person name="Antonio B.A."/>
            <person name="Baba T."/>
            <person name="Sakata K."/>
            <person name="Nagamura Y."/>
            <person name="Aoki H."/>
            <person name="Arikawa K."/>
            <person name="Arita K."/>
            <person name="Bito T."/>
            <person name="Chiden Y."/>
            <person name="Fujitsuka N."/>
            <person name="Fukunaka R."/>
            <person name="Hamada M."/>
            <person name="Harada C."/>
            <person name="Hayashi A."/>
            <person name="Hijishita S."/>
            <person name="Honda M."/>
            <person name="Hosokawa S."/>
            <person name="Ichikawa Y."/>
            <person name="Idonuma A."/>
            <person name="Iijima M."/>
            <person name="Ikeda M."/>
            <person name="Ikeno M."/>
            <person name="Ito K."/>
            <person name="Ito S."/>
            <person name="Ito T."/>
            <person name="Ito Y."/>
            <person name="Ito Y."/>
            <person name="Iwabuchi A."/>
            <person name="Kamiya K."/>
            <person name="Karasawa W."/>
            <person name="Kurita K."/>
            <person name="Katagiri S."/>
            <person name="Kikuta A."/>
            <person name="Kobayashi H."/>
            <person name="Kobayashi N."/>
            <person name="Machita K."/>
            <person name="Maehara T."/>
            <person name="Masukawa M."/>
            <person name="Mizubayashi T."/>
            <person name="Mukai Y."/>
            <person name="Nagasaki H."/>
            <person name="Nagata Y."/>
            <person name="Naito S."/>
            <person name="Nakashima M."/>
            <person name="Nakama Y."/>
            <person name="Nakamichi Y."/>
            <person name="Nakamura M."/>
            <person name="Meguro A."/>
            <person name="Negishi M."/>
            <person name="Ohta I."/>
            <person name="Ohta T."/>
            <person name="Okamoto M."/>
            <person name="Ono N."/>
            <person name="Saji S."/>
            <person name="Sakaguchi M."/>
            <person name="Sakai K."/>
            <person name="Shibata M."/>
            <person name="Shimokawa T."/>
            <person name="Song J."/>
            <person name="Takazaki Y."/>
            <person name="Terasawa K."/>
            <person name="Tsugane M."/>
            <person name="Tsuji K."/>
            <person name="Ueda S."/>
            <person name="Waki K."/>
            <person name="Yamagata H."/>
            <person name="Yamamoto M."/>
            <person name="Yamamoto S."/>
            <person name="Yamane H."/>
            <person name="Yoshiki S."/>
            <person name="Yoshihara R."/>
            <person name="Yukawa K."/>
            <person name="Zhong H."/>
            <person name="Yano M."/>
            <person name="Yuan Q."/>
            <person name="Ouyang S."/>
            <person name="Liu J."/>
            <person name="Jones K.M."/>
            <person name="Gansberger K."/>
            <person name="Moffat K."/>
            <person name="Hill J."/>
            <person name="Bera J."/>
            <person name="Fadrosh D."/>
            <person name="Jin S."/>
            <person name="Johri S."/>
            <person name="Kim M."/>
            <person name="Overton L."/>
            <person name="Reardon M."/>
            <person name="Tsitrin T."/>
            <person name="Vuong H."/>
            <person name="Weaver B."/>
            <person name="Ciecko A."/>
            <person name="Tallon L."/>
            <person name="Jackson J."/>
            <person name="Pai G."/>
            <person name="Aken S.V."/>
            <person name="Utterback T."/>
            <person name="Reidmuller S."/>
            <person name="Feldblyum T."/>
            <person name="Hsiao J."/>
            <person name="Zismann V."/>
            <person name="Iobst S."/>
            <person name="de Vazeille A.R."/>
            <person name="Buell C.R."/>
            <person name="Ying K."/>
            <person name="Li Y."/>
            <person name="Lu T."/>
            <person name="Huang Y."/>
            <person name="Zhao Q."/>
            <person name="Feng Q."/>
            <person name="Zhang L."/>
            <person name="Zhu J."/>
            <person name="Weng Q."/>
            <person name="Mu J."/>
            <person name="Lu Y."/>
            <person name="Fan D."/>
            <person name="Liu Y."/>
            <person name="Guan J."/>
            <person name="Zhang Y."/>
            <person name="Yu S."/>
            <person name="Liu X."/>
            <person name="Zhang Y."/>
            <person name="Hong G."/>
            <person name="Han B."/>
            <person name="Choisne N."/>
            <person name="Demange N."/>
            <person name="Orjeda G."/>
            <person name="Samain S."/>
            <person name="Cattolico L."/>
            <person name="Pelletier E."/>
            <person name="Couloux A."/>
            <person name="Segurens B."/>
            <person name="Wincker P."/>
            <person name="D'Hont A."/>
            <person name="Scarpelli C."/>
            <person name="Weissenbach J."/>
            <person name="Salanoubat M."/>
            <person name="Quetier F."/>
            <person name="Yu Y."/>
            <person name="Kim H.R."/>
            <person name="Rambo T."/>
            <person name="Currie J."/>
            <person name="Collura K."/>
            <person name="Luo M."/>
            <person name="Yang T."/>
            <person name="Ammiraju J.S.S."/>
            <person name="Engler F."/>
            <person name="Soderlund C."/>
            <person name="Wing R.A."/>
            <person name="Palmer L.E."/>
            <person name="de la Bastide M."/>
            <person name="Spiegel L."/>
            <person name="Nascimento L."/>
            <person name="Zutavern T."/>
            <person name="O'Shaughnessy A."/>
            <person name="Dike S."/>
            <person name="Dedhia N."/>
            <person name="Preston R."/>
            <person name="Balija V."/>
            <person name="McCombie W.R."/>
            <person name="Chow T."/>
            <person name="Chen H."/>
            <person name="Chung M."/>
            <person name="Chen C."/>
            <person name="Shaw J."/>
            <person name="Wu H."/>
            <person name="Hsiao K."/>
            <person name="Chao Y."/>
            <person name="Chu M."/>
            <person name="Cheng C."/>
            <person name="Hour A."/>
            <person name="Lee P."/>
            <person name="Lin S."/>
            <person name="Lin Y."/>
            <person name="Liou J."/>
            <person name="Liu S."/>
            <person name="Hsing Y."/>
            <person name="Raghuvanshi S."/>
            <person name="Mohanty A."/>
            <person name="Bharti A.K."/>
            <person name="Gaur A."/>
            <person name="Gupta V."/>
            <person name="Kumar D."/>
            <person name="Ravi V."/>
            <person name="Vij S."/>
            <person name="Kapur A."/>
            <person name="Khurana P."/>
            <person name="Khurana P."/>
            <person name="Khurana J.P."/>
            <person name="Tyagi A.K."/>
            <person name="Gaikwad K."/>
            <person name="Singh A."/>
            <person name="Dalal V."/>
            <person name="Srivastava S."/>
            <person name="Dixit A."/>
            <person name="Pal A.K."/>
            <person name="Ghazi I.A."/>
            <person name="Yadav M."/>
            <person name="Pandit A."/>
            <person name="Bhargava A."/>
            <person name="Sureshbabu K."/>
            <person name="Batra K."/>
            <person name="Sharma T.R."/>
            <person name="Mohapatra T."/>
            <person name="Singh N.K."/>
            <person name="Messing J."/>
            <person name="Nelson A.B."/>
            <person name="Fuks G."/>
            <person name="Kavchok S."/>
            <person name="Keizer G."/>
            <person name="Linton E."/>
            <person name="Llaca V."/>
            <person name="Song R."/>
            <person name="Tanyolac B."/>
            <person name="Young S."/>
            <person name="Ho-Il K."/>
            <person name="Hahn J.H."/>
            <person name="Sangsakoo G."/>
            <person name="Vanavichit A."/>
            <person name="de Mattos Luiz.A.T."/>
            <person name="Zimmer P.D."/>
            <person name="Malone G."/>
            <person name="Dellagostin O."/>
            <person name="de Oliveira A.C."/>
            <person name="Bevan M."/>
            <person name="Bancroft I."/>
            <person name="Minx P."/>
            <person name="Cordum H."/>
            <person name="Wilson R."/>
            <person name="Cheng Z."/>
            <person name="Jin W."/>
            <person name="Jiang J."/>
            <person name="Leong S.A."/>
            <person name="Iwama H."/>
            <person name="Gojobori T."/>
            <person name="Itoh T."/>
            <person name="Niimura Y."/>
            <person name="Fujii Y."/>
            <person name="Habara T."/>
            <person name="Sakai H."/>
            <person name="Sato Y."/>
            <person name="Wilson G."/>
            <person name="Kumar K."/>
            <person name="McCouch S."/>
            <person name="Juretic N."/>
            <person name="Hoen D."/>
            <person name="Wright S."/>
            <person name="Bruskiewich R."/>
            <person name="Bureau T."/>
            <person name="Miyao A."/>
            <person name="Hirochika H."/>
            <person name="Nishikawa T."/>
            <person name="Kadowaki K."/>
            <person name="Sugiura M."/>
            <person name="Burr B."/>
            <person name="Sasaki T."/>
        </authorList>
    </citation>
    <scope>NUCLEOTIDE SEQUENCE [LARGE SCALE GENOMIC DNA]</scope>
    <source>
        <strain evidence="3">cv. Nipponbare</strain>
    </source>
</reference>
<name>A0A0P0XDA0_ORYSJ</name>
<evidence type="ECO:0000313" key="3">
    <source>
        <dbReference type="Proteomes" id="UP000059680"/>
    </source>
</evidence>
<reference evidence="2 3" key="3">
    <citation type="journal article" date="2013" name="Rice">
        <title>Improvement of the Oryza sativa Nipponbare reference genome using next generation sequence and optical map data.</title>
        <authorList>
            <person name="Kawahara Y."/>
            <person name="de la Bastide M."/>
            <person name="Hamilton J.P."/>
            <person name="Kanamori H."/>
            <person name="McCombie W.R."/>
            <person name="Ouyang S."/>
            <person name="Schwartz D.C."/>
            <person name="Tanaka T."/>
            <person name="Wu J."/>
            <person name="Zhou S."/>
            <person name="Childs K.L."/>
            <person name="Davidson R.M."/>
            <person name="Lin H."/>
            <person name="Quesada-Ocampo L."/>
            <person name="Vaillancourt B."/>
            <person name="Sakai H."/>
            <person name="Lee S.S."/>
            <person name="Kim J."/>
            <person name="Numa H."/>
            <person name="Itoh T."/>
            <person name="Buell C.R."/>
            <person name="Matsumoto T."/>
        </authorList>
    </citation>
    <scope>NUCLEOTIDE SEQUENCE [LARGE SCALE GENOMIC DNA]</scope>
    <source>
        <strain evidence="3">cv. Nipponbare</strain>
    </source>
</reference>
<protein>
    <submittedName>
        <fullName evidence="2">Os08g0235266 protein</fullName>
    </submittedName>
</protein>
<evidence type="ECO:0000256" key="1">
    <source>
        <dbReference type="SAM" id="MobiDB-lite"/>
    </source>
</evidence>